<gene>
    <name evidence="5 8" type="primary">msrP</name>
    <name evidence="8" type="ORF">PAF17_15415</name>
</gene>
<dbReference type="NCBIfam" id="NF003767">
    <property type="entry name" value="PRK05363.1"/>
    <property type="match status" value="1"/>
</dbReference>
<dbReference type="Gene3D" id="3.90.420.10">
    <property type="entry name" value="Oxidoreductase, molybdopterin-binding domain"/>
    <property type="match status" value="1"/>
</dbReference>
<keyword evidence="9" id="KW-1185">Reference proteome</keyword>
<keyword evidence="3 5" id="KW-0732">Signal</keyword>
<evidence type="ECO:0000256" key="1">
    <source>
        <dbReference type="ARBA" id="ARBA00022505"/>
    </source>
</evidence>
<comment type="subunit">
    <text evidence="5">Heterodimer of a catalytic subunit (MsrP) and a heme-binding subunit (MsrQ).</text>
</comment>
<comment type="function">
    <text evidence="5">Part of the MsrPQ system that repairs oxidized periplasmic proteins containing methionine sulfoxide residues (Met-O), using respiratory chain electrons. Thus protects these proteins from oxidative-stress damage caused by reactive species of oxygen and chlorine generated by the host defense mechanisms. MsrPQ is essential for the maintenance of envelope integrity under bleach stress, rescuing a wide series of structurally unrelated periplasmic proteins from methionine oxidation. The catalytic subunit MsrP is non-stereospecific, being able to reduce both (R-) and (S-) diastereoisomers of methionine sulfoxide.</text>
</comment>
<dbReference type="InterPro" id="IPR006311">
    <property type="entry name" value="TAT_signal"/>
</dbReference>
<evidence type="ECO:0000256" key="4">
    <source>
        <dbReference type="ARBA" id="ARBA00023002"/>
    </source>
</evidence>
<keyword evidence="1 5" id="KW-0500">Molybdenum</keyword>
<keyword evidence="4 5" id="KW-0560">Oxidoreductase</keyword>
<sequence>MKLNWSDVTPKSSWLNRRSFLAAGAALAASPALGLTGKPSSFSTDAEPNSLKDITNYNNFYEFGTGKEDPARYASALTTDPWSVEIDGMVDRPGSYGLEDIAPENDLEERIYRLRCVEAWSMIIPWIGVPLSSILGKVGVQPSAKYVSFETLFRPEEMRGQKRPILDWPYREALRLDEAMNPLTILATGLYSEPLPNQNGAPLRLVVPWKYGFKSIKSIVRITLTDKQPFATWNALQPSEYGFYANVNPEVDHPRWSQATERKIGAGLFGGRQETQMFNGYGEQVASLYAGMDLTKNY</sequence>
<evidence type="ECO:0000256" key="3">
    <source>
        <dbReference type="ARBA" id="ARBA00022729"/>
    </source>
</evidence>
<feature type="binding site" evidence="5">
    <location>
        <begin position="215"/>
        <end position="217"/>
    </location>
    <ligand>
        <name>Mo-molybdopterin</name>
        <dbReference type="ChEBI" id="CHEBI:71302"/>
    </ligand>
</feature>
<feature type="binding site" evidence="5">
    <location>
        <position position="199"/>
    </location>
    <ligand>
        <name>Mo-molybdopterin</name>
        <dbReference type="ChEBI" id="CHEBI:71302"/>
    </ligand>
</feature>
<dbReference type="InterPro" id="IPR036374">
    <property type="entry name" value="OxRdtase_Mopterin-bd_sf"/>
</dbReference>
<accession>A0ABT4ZHU3</accession>
<proteinExistence type="inferred from homology"/>
<feature type="binding site" evidence="5">
    <location>
        <position position="116"/>
    </location>
    <ligand>
        <name>Mo-molybdopterin</name>
        <dbReference type="ChEBI" id="CHEBI:71302"/>
    </ligand>
    <ligandPart>
        <name>Mo</name>
        <dbReference type="ChEBI" id="CHEBI:28685"/>
    </ligandPart>
</feature>
<dbReference type="HAMAP" id="MF_01206">
    <property type="entry name" value="MsrP"/>
    <property type="match status" value="1"/>
</dbReference>
<keyword evidence="2 5" id="KW-0479">Metal-binding</keyword>
<evidence type="ECO:0000259" key="7">
    <source>
        <dbReference type="Pfam" id="PF00174"/>
    </source>
</evidence>
<dbReference type="PROSITE" id="PS51318">
    <property type="entry name" value="TAT"/>
    <property type="match status" value="1"/>
</dbReference>
<feature type="binding site" evidence="5">
    <location>
        <begin position="61"/>
        <end position="62"/>
    </location>
    <ligand>
        <name>Mo-molybdopterin</name>
        <dbReference type="ChEBI" id="CHEBI:71302"/>
    </ligand>
</feature>
<feature type="binding site" evidence="5">
    <location>
        <position position="204"/>
    </location>
    <ligand>
        <name>Mo-molybdopterin</name>
        <dbReference type="ChEBI" id="CHEBI:71302"/>
    </ligand>
</feature>
<reference evidence="8" key="1">
    <citation type="submission" date="2022-12" db="EMBL/GenBank/DDBJ databases">
        <title>Paracoccus onchidii sp. nov., isolated from a marine invertebrate from the South China Sea.</title>
        <authorList>
            <person name="Xu S."/>
            <person name="Liu Z."/>
            <person name="Xu Y."/>
        </authorList>
    </citation>
    <scope>NUCLEOTIDE SEQUENCE</scope>
    <source>
        <strain evidence="8">Z330</strain>
    </source>
</reference>
<feature type="binding site" evidence="5">
    <location>
        <position position="58"/>
    </location>
    <ligand>
        <name>Mo-molybdopterin</name>
        <dbReference type="ChEBI" id="CHEBI:71302"/>
    </ligand>
</feature>
<organism evidence="8 9">
    <name type="scientific">Paracoccus onchidii</name>
    <dbReference type="NCBI Taxonomy" id="3017813"/>
    <lineage>
        <taxon>Bacteria</taxon>
        <taxon>Pseudomonadati</taxon>
        <taxon>Pseudomonadota</taxon>
        <taxon>Alphaproteobacteria</taxon>
        <taxon>Rhodobacterales</taxon>
        <taxon>Paracoccaceae</taxon>
        <taxon>Paracoccus</taxon>
    </lineage>
</organism>
<dbReference type="PANTHER" id="PTHR43032:SF3">
    <property type="entry name" value="PROTEIN-METHIONINE-SULFOXIDE REDUCTASE CATALYTIC SUBUNIT MSRP"/>
    <property type="match status" value="1"/>
</dbReference>
<comment type="catalytic activity">
    <reaction evidence="5">
        <text>L-methionyl-[protein] + a quinone + H2O = L-methionyl-(R)-S-oxide-[protein] + a quinol</text>
        <dbReference type="Rhea" id="RHEA:51296"/>
        <dbReference type="Rhea" id="RHEA-COMP:12313"/>
        <dbReference type="Rhea" id="RHEA-COMP:12314"/>
        <dbReference type="ChEBI" id="CHEBI:15377"/>
        <dbReference type="ChEBI" id="CHEBI:16044"/>
        <dbReference type="ChEBI" id="CHEBI:24646"/>
        <dbReference type="ChEBI" id="CHEBI:45764"/>
        <dbReference type="ChEBI" id="CHEBI:132124"/>
    </reaction>
</comment>
<feature type="domain" description="Oxidoreductase molybdopterin-binding" evidence="7">
    <location>
        <begin position="78"/>
        <end position="233"/>
    </location>
</feature>
<dbReference type="InterPro" id="IPR022867">
    <property type="entry name" value="MsrP"/>
</dbReference>
<evidence type="ECO:0000256" key="2">
    <source>
        <dbReference type="ARBA" id="ARBA00022723"/>
    </source>
</evidence>
<dbReference type="SUPFAM" id="SSF56524">
    <property type="entry name" value="Oxidoreductase molybdopterin-binding domain"/>
    <property type="match status" value="1"/>
</dbReference>
<evidence type="ECO:0000256" key="5">
    <source>
        <dbReference type="HAMAP-Rule" id="MF_01206"/>
    </source>
</evidence>
<comment type="catalytic activity">
    <reaction evidence="5">
        <text>L-methionyl-[protein] + a quinone + H2O = L-methionyl-(S)-S-oxide-[protein] + a quinol</text>
        <dbReference type="Rhea" id="RHEA:51292"/>
        <dbReference type="Rhea" id="RHEA-COMP:12313"/>
        <dbReference type="Rhea" id="RHEA-COMP:12315"/>
        <dbReference type="ChEBI" id="CHEBI:15377"/>
        <dbReference type="ChEBI" id="CHEBI:16044"/>
        <dbReference type="ChEBI" id="CHEBI:24646"/>
        <dbReference type="ChEBI" id="CHEBI:44120"/>
        <dbReference type="ChEBI" id="CHEBI:132124"/>
    </reaction>
</comment>
<feature type="chain" id="PRO_5045997109" description="Protein-methionine-sulfoxide reductase catalytic subunit MsrP" evidence="6">
    <location>
        <begin position="29"/>
        <end position="298"/>
    </location>
</feature>
<feature type="signal peptide" evidence="6">
    <location>
        <begin position="1"/>
        <end position="28"/>
    </location>
</feature>
<dbReference type="RefSeq" id="WP_271889996.1">
    <property type="nucleotide sequence ID" value="NZ_JAQBIE010000022.1"/>
</dbReference>
<dbReference type="Pfam" id="PF00174">
    <property type="entry name" value="Oxidored_molyb"/>
    <property type="match status" value="1"/>
</dbReference>
<protein>
    <recommendedName>
        <fullName evidence="5">Protein-methionine-sulfoxide reductase catalytic subunit MsrP</fullName>
        <ecNumber evidence="5">1.8.5.-</ecNumber>
    </recommendedName>
</protein>
<dbReference type="Proteomes" id="UP001165641">
    <property type="component" value="Unassembled WGS sequence"/>
</dbReference>
<comment type="similarity">
    <text evidence="5">Belongs to the MsrP family.</text>
</comment>
<dbReference type="GO" id="GO:0016491">
    <property type="term" value="F:oxidoreductase activity"/>
    <property type="evidence" value="ECO:0007669"/>
    <property type="project" value="UniProtKB-KW"/>
</dbReference>
<name>A0ABT4ZHU3_9RHOB</name>
<comment type="caution">
    <text evidence="8">The sequence shown here is derived from an EMBL/GenBank/DDBJ whole genome shotgun (WGS) entry which is preliminary data.</text>
</comment>
<dbReference type="EMBL" id="JAQBIE010000022">
    <property type="protein sequence ID" value="MDB6178881.1"/>
    <property type="molecule type" value="Genomic_DNA"/>
</dbReference>
<evidence type="ECO:0000313" key="8">
    <source>
        <dbReference type="EMBL" id="MDB6178881.1"/>
    </source>
</evidence>
<dbReference type="InterPro" id="IPR000572">
    <property type="entry name" value="OxRdtase_Mopterin-bd_dom"/>
</dbReference>
<feature type="binding site" evidence="5">
    <location>
        <position position="151"/>
    </location>
    <ligand>
        <name>Mo-molybdopterin</name>
        <dbReference type="ChEBI" id="CHEBI:71302"/>
    </ligand>
</feature>
<evidence type="ECO:0000256" key="6">
    <source>
        <dbReference type="SAM" id="SignalP"/>
    </source>
</evidence>
<comment type="PTM">
    <text evidence="5">Predicted to be exported by the Tat system. The position of the signal peptide cleavage has not been experimentally proven.</text>
</comment>
<comment type="cofactor">
    <cofactor evidence="5">
        <name>Mo-molybdopterin</name>
        <dbReference type="ChEBI" id="CHEBI:71302"/>
    </cofactor>
    <text evidence="5">Binds 1 Mo-molybdopterin (Mo-MPT) cofactor per subunit.</text>
</comment>
<dbReference type="PANTHER" id="PTHR43032">
    <property type="entry name" value="PROTEIN-METHIONINE-SULFOXIDE REDUCTASE"/>
    <property type="match status" value="1"/>
</dbReference>
<dbReference type="EC" id="1.8.5.-" evidence="5"/>
<evidence type="ECO:0000313" key="9">
    <source>
        <dbReference type="Proteomes" id="UP001165641"/>
    </source>
</evidence>